<evidence type="ECO:0000256" key="1">
    <source>
        <dbReference type="SAM" id="Phobius"/>
    </source>
</evidence>
<accession>A0ABR7MW40</accession>
<evidence type="ECO:0000313" key="4">
    <source>
        <dbReference type="Proteomes" id="UP000637513"/>
    </source>
</evidence>
<comment type="caution">
    <text evidence="3">The sequence shown here is derived from an EMBL/GenBank/DDBJ whole genome shotgun (WGS) entry which is preliminary data.</text>
</comment>
<keyword evidence="1" id="KW-0812">Transmembrane</keyword>
<keyword evidence="1" id="KW-0472">Membrane</keyword>
<evidence type="ECO:0000259" key="2">
    <source>
        <dbReference type="Pfam" id="PF00498"/>
    </source>
</evidence>
<dbReference type="InterPro" id="IPR000253">
    <property type="entry name" value="FHA_dom"/>
</dbReference>
<dbReference type="EMBL" id="JACRSW010000027">
    <property type="protein sequence ID" value="MBC8557467.1"/>
    <property type="molecule type" value="Genomic_DNA"/>
</dbReference>
<dbReference type="Pfam" id="PF00498">
    <property type="entry name" value="FHA"/>
    <property type="match status" value="1"/>
</dbReference>
<sequence>MMRIRKMNTWKMAVGCLICVILFTPIFSPVFHVSEKQIALSVIDMLEDCMGDEFYDVLKEELKSDSDDILSDLWNSANSTAADLVRKETEKEIKKQRKKINKNSELQDYSYSGLQLLTTSSQTIANRIFSRDDDDRIFVGAINKSAREQTVKLINLYKVRVTFFLVGSITLFVIILLSGLKKKKITVSLIASGGYLLLYIIEQAVWYLTIPAKIAVKLNRYIGNTTKNNQLLYEMYKQLKELGIDIQKLAATMKVSTDTTKGLLKSFDGTALYVTVVGVVLLAVWMVITFFVKDKVETDEMPTRQIIQDGIMPNIPVGQQLGEISYNSNPNSKNGISTGSEVQLRDHAGQNIRNNMGLQQPRQDRMVSGELHYELGELKGAQLTLKKGETITIGRDAKSCQLVLSNPSVAVKQCAIRMDLSGMFYEIVSFGYGTILYSGQQSQNLSMNQKIRVGKGTRVAFGQNQEMIMLF</sequence>
<gene>
    <name evidence="3" type="ORF">H8700_07080</name>
</gene>
<dbReference type="RefSeq" id="WP_249304657.1">
    <property type="nucleotide sequence ID" value="NZ_JACRSW010000027.1"/>
</dbReference>
<name>A0ABR7MW40_9FIRM</name>
<dbReference type="Proteomes" id="UP000637513">
    <property type="component" value="Unassembled WGS sequence"/>
</dbReference>
<dbReference type="SUPFAM" id="SSF49879">
    <property type="entry name" value="SMAD/FHA domain"/>
    <property type="match status" value="1"/>
</dbReference>
<feature type="domain" description="FHA" evidence="2">
    <location>
        <begin position="391"/>
        <end position="462"/>
    </location>
</feature>
<dbReference type="InterPro" id="IPR008984">
    <property type="entry name" value="SMAD_FHA_dom_sf"/>
</dbReference>
<organism evidence="3 4">
    <name type="scientific">Jutongia hominis</name>
    <dbReference type="NCBI Taxonomy" id="2763664"/>
    <lineage>
        <taxon>Bacteria</taxon>
        <taxon>Bacillati</taxon>
        <taxon>Bacillota</taxon>
        <taxon>Clostridia</taxon>
        <taxon>Lachnospirales</taxon>
        <taxon>Lachnospiraceae</taxon>
        <taxon>Jutongia</taxon>
    </lineage>
</organism>
<feature type="transmembrane region" description="Helical" evidence="1">
    <location>
        <begin position="271"/>
        <end position="292"/>
    </location>
</feature>
<evidence type="ECO:0000313" key="3">
    <source>
        <dbReference type="EMBL" id="MBC8557467.1"/>
    </source>
</evidence>
<reference evidence="3 4" key="1">
    <citation type="submission" date="2020-08" db="EMBL/GenBank/DDBJ databases">
        <title>Genome public.</title>
        <authorList>
            <person name="Liu C."/>
            <person name="Sun Q."/>
        </authorList>
    </citation>
    <scope>NUCLEOTIDE SEQUENCE [LARGE SCALE GENOMIC DNA]</scope>
    <source>
        <strain evidence="3 4">BX3</strain>
    </source>
</reference>
<keyword evidence="1" id="KW-1133">Transmembrane helix</keyword>
<feature type="transmembrane region" description="Helical" evidence="1">
    <location>
        <begin position="187"/>
        <end position="208"/>
    </location>
</feature>
<protein>
    <submittedName>
        <fullName evidence="3">FHA domain-containing protein</fullName>
    </submittedName>
</protein>
<keyword evidence="4" id="KW-1185">Reference proteome</keyword>
<feature type="transmembrane region" description="Helical" evidence="1">
    <location>
        <begin position="161"/>
        <end position="180"/>
    </location>
</feature>
<dbReference type="Gene3D" id="2.60.200.20">
    <property type="match status" value="1"/>
</dbReference>
<proteinExistence type="predicted"/>